<protein>
    <submittedName>
        <fullName evidence="3">PSer/pThr/pTyr-binding forkhead associated (FHA) protein</fullName>
    </submittedName>
</protein>
<keyword evidence="1" id="KW-1133">Transmembrane helix</keyword>
<evidence type="ECO:0000256" key="1">
    <source>
        <dbReference type="SAM" id="Phobius"/>
    </source>
</evidence>
<dbReference type="InterPro" id="IPR045962">
    <property type="entry name" value="DUF6382"/>
</dbReference>
<dbReference type="InterPro" id="IPR050923">
    <property type="entry name" value="Cell_Proc_Reg/RNA_Proc"/>
</dbReference>
<reference evidence="3 4" key="1">
    <citation type="submission" date="2018-05" db="EMBL/GenBank/DDBJ databases">
        <title>Genomic Encyclopedia of Type Strains, Phase IV (KMG-IV): sequencing the most valuable type-strain genomes for metagenomic binning, comparative biology and taxonomic classification.</title>
        <authorList>
            <person name="Goeker M."/>
        </authorList>
    </citation>
    <scope>NUCLEOTIDE SEQUENCE [LARGE SCALE GENOMIC DNA]</scope>
    <source>
        <strain evidence="3 4">DSM 28816</strain>
    </source>
</reference>
<dbReference type="Proteomes" id="UP000247523">
    <property type="component" value="Unassembled WGS sequence"/>
</dbReference>
<feature type="domain" description="FHA" evidence="2">
    <location>
        <begin position="379"/>
        <end position="429"/>
    </location>
</feature>
<dbReference type="InterPro" id="IPR008984">
    <property type="entry name" value="SMAD_FHA_dom_sf"/>
</dbReference>
<dbReference type="CDD" id="cd00060">
    <property type="entry name" value="FHA"/>
    <property type="match status" value="1"/>
</dbReference>
<accession>A0A318EUE3</accession>
<dbReference type="Gene3D" id="2.60.200.20">
    <property type="match status" value="1"/>
</dbReference>
<sequence length="453" mass="53402">MKREFKRDLNNNYMILSEDAFKSMEDYRVRMLISNKILFILPCNIRKFDGLVKYYYEITSKHPINRVFNKKKIGREVLNIILGSFLKVLDSSIDYLLNPNDFILDPEYIYMNIESNEIFFCYMPGHEADISKSFSELSSYLLENIDHDDKHIVAITYELYRQTLNDNYCLRDILYSITESTAAESKLTETVQEEMAISTDYADMQYQKEEEEKSRKKKYNIKPSYFFCGLVIVSALAFLIYDTTINRKIFKGISLNYDLLLQIGGMILIVAVITAYVLWRKYLIMQEAKEEDNMIIIPDNKRLESNNKEQEVFNKEKVNQDWFHYDRIDSEEISMEDKESMTQTQTYGNTVLLAYKTVNSKLISTKDNYNNFELSNDSFLIGKMEDHVDGVINDKLISRIHAEIRKNNGKYYLTDLNSTNGTYHNERRLEANETVEINPEDRIRFATVEYVFC</sequence>
<dbReference type="AlphaFoldDB" id="A0A318EUE3"/>
<dbReference type="SMART" id="SM00240">
    <property type="entry name" value="FHA"/>
    <property type="match status" value="1"/>
</dbReference>
<evidence type="ECO:0000313" key="4">
    <source>
        <dbReference type="Proteomes" id="UP000247523"/>
    </source>
</evidence>
<evidence type="ECO:0000259" key="2">
    <source>
        <dbReference type="PROSITE" id="PS50006"/>
    </source>
</evidence>
<dbReference type="PROSITE" id="PS50006">
    <property type="entry name" value="FHA_DOMAIN"/>
    <property type="match status" value="1"/>
</dbReference>
<name>A0A318EUE3_9FIRM</name>
<dbReference type="Pfam" id="PF00498">
    <property type="entry name" value="FHA"/>
    <property type="match status" value="1"/>
</dbReference>
<keyword evidence="1" id="KW-0812">Transmembrane</keyword>
<dbReference type="SUPFAM" id="SSF49879">
    <property type="entry name" value="SMAD/FHA domain"/>
    <property type="match status" value="1"/>
</dbReference>
<feature type="transmembrane region" description="Helical" evidence="1">
    <location>
        <begin position="223"/>
        <end position="241"/>
    </location>
</feature>
<comment type="caution">
    <text evidence="3">The sequence shown here is derived from an EMBL/GenBank/DDBJ whole genome shotgun (WGS) entry which is preliminary data.</text>
</comment>
<dbReference type="InterPro" id="IPR000253">
    <property type="entry name" value="FHA_dom"/>
</dbReference>
<dbReference type="EMBL" id="QICS01000003">
    <property type="protein sequence ID" value="PXV91820.1"/>
    <property type="molecule type" value="Genomic_DNA"/>
</dbReference>
<dbReference type="Pfam" id="PF19909">
    <property type="entry name" value="DUF6382"/>
    <property type="match status" value="1"/>
</dbReference>
<gene>
    <name evidence="3" type="ORF">C8E03_103391</name>
</gene>
<organism evidence="3 4">
    <name type="scientific">Lachnotalea glycerini</name>
    <dbReference type="NCBI Taxonomy" id="1763509"/>
    <lineage>
        <taxon>Bacteria</taxon>
        <taxon>Bacillati</taxon>
        <taxon>Bacillota</taxon>
        <taxon>Clostridia</taxon>
        <taxon>Lachnospirales</taxon>
        <taxon>Lachnospiraceae</taxon>
        <taxon>Lachnotalea</taxon>
    </lineage>
</organism>
<feature type="transmembrane region" description="Helical" evidence="1">
    <location>
        <begin position="261"/>
        <end position="279"/>
    </location>
</feature>
<dbReference type="PANTHER" id="PTHR23308">
    <property type="entry name" value="NUCLEAR INHIBITOR OF PROTEIN PHOSPHATASE-1"/>
    <property type="match status" value="1"/>
</dbReference>
<proteinExistence type="predicted"/>
<evidence type="ECO:0000313" key="3">
    <source>
        <dbReference type="EMBL" id="PXV91820.1"/>
    </source>
</evidence>
<dbReference type="RefSeq" id="WP_110290900.1">
    <property type="nucleotide sequence ID" value="NZ_QICS01000003.1"/>
</dbReference>
<keyword evidence="1" id="KW-0472">Membrane</keyword>